<keyword evidence="5 15" id="KW-0479">Metal-binding</keyword>
<evidence type="ECO:0000256" key="15">
    <source>
        <dbReference type="PIRSR" id="PIRSR606539-3"/>
    </source>
</evidence>
<feature type="transmembrane region" description="Helical" evidence="16">
    <location>
        <begin position="1002"/>
        <end position="1020"/>
    </location>
</feature>
<reference evidence="20" key="1">
    <citation type="submission" date="2024-01" db="EMBL/GenBank/DDBJ databases">
        <authorList>
            <person name="Webb A."/>
        </authorList>
    </citation>
    <scope>NUCLEOTIDE SEQUENCE</scope>
    <source>
        <strain evidence="20">Pm1</strain>
    </source>
</reference>
<feature type="binding site" evidence="14">
    <location>
        <position position="820"/>
    </location>
    <ligand>
        <name>ATP</name>
        <dbReference type="ChEBI" id="CHEBI:30616"/>
    </ligand>
</feature>
<name>A0AAV1UVF4_9STRA</name>
<feature type="transmembrane region" description="Helical" evidence="16">
    <location>
        <begin position="456"/>
        <end position="475"/>
    </location>
</feature>
<feature type="transmembrane region" description="Helical" evidence="16">
    <location>
        <begin position="1085"/>
        <end position="1107"/>
    </location>
</feature>
<dbReference type="InterPro" id="IPR023298">
    <property type="entry name" value="ATPase_P-typ_TM_dom_sf"/>
</dbReference>
<dbReference type="InterPro" id="IPR032630">
    <property type="entry name" value="P_typ_ATPase_c"/>
</dbReference>
<dbReference type="PANTHER" id="PTHR24092:SF180">
    <property type="entry name" value="PHOSPHOLIPID-TRANSPORTING ATPASE DNF1-RELATED"/>
    <property type="match status" value="1"/>
</dbReference>
<dbReference type="GO" id="GO:0005524">
    <property type="term" value="F:ATP binding"/>
    <property type="evidence" value="ECO:0007669"/>
    <property type="project" value="UniProtKB-UniRule"/>
</dbReference>
<feature type="active site" description="4-aspartylphosphate intermediate" evidence="13">
    <location>
        <position position="521"/>
    </location>
</feature>
<feature type="binding site" evidence="15">
    <location>
        <position position="949"/>
    </location>
    <ligand>
        <name>Mg(2+)</name>
        <dbReference type="ChEBI" id="CHEBI:18420"/>
    </ligand>
</feature>
<feature type="region of interest" description="Disordered" evidence="17">
    <location>
        <begin position="1281"/>
        <end position="1351"/>
    </location>
</feature>
<dbReference type="EMBL" id="CAKLBY020000227">
    <property type="protein sequence ID" value="CAK7937622.1"/>
    <property type="molecule type" value="Genomic_DNA"/>
</dbReference>
<evidence type="ECO:0000256" key="9">
    <source>
        <dbReference type="ARBA" id="ARBA00022967"/>
    </source>
</evidence>
<feature type="binding site" evidence="14">
    <location>
        <position position="521"/>
    </location>
    <ligand>
        <name>ATP</name>
        <dbReference type="ChEBI" id="CHEBI:30616"/>
    </ligand>
</feature>
<dbReference type="PROSITE" id="PS00154">
    <property type="entry name" value="ATPASE_E1_E2"/>
    <property type="match status" value="1"/>
</dbReference>
<evidence type="ECO:0000256" key="11">
    <source>
        <dbReference type="ARBA" id="ARBA00023136"/>
    </source>
</evidence>
<gene>
    <name evidence="20" type="ORF">PM001_LOCUS22772</name>
</gene>
<evidence type="ECO:0000256" key="14">
    <source>
        <dbReference type="PIRSR" id="PIRSR606539-2"/>
    </source>
</evidence>
<comment type="caution">
    <text evidence="20">The sequence shown here is derived from an EMBL/GenBank/DDBJ whole genome shotgun (WGS) entry which is preliminary data.</text>
</comment>
<evidence type="ECO:0000256" key="7">
    <source>
        <dbReference type="ARBA" id="ARBA00022840"/>
    </source>
</evidence>
<evidence type="ECO:0000259" key="19">
    <source>
        <dbReference type="Pfam" id="PF16212"/>
    </source>
</evidence>
<keyword evidence="4 16" id="KW-0812">Transmembrane</keyword>
<feature type="binding site" evidence="14">
    <location>
        <position position="924"/>
    </location>
    <ligand>
        <name>ATP</name>
        <dbReference type="ChEBI" id="CHEBI:30616"/>
    </ligand>
</feature>
<dbReference type="InterPro" id="IPR001757">
    <property type="entry name" value="P_typ_ATPase"/>
</dbReference>
<dbReference type="Pfam" id="PF16212">
    <property type="entry name" value="PhoLip_ATPase_C"/>
    <property type="match status" value="1"/>
</dbReference>
<feature type="binding site" evidence="14">
    <location>
        <position position="523"/>
    </location>
    <ligand>
        <name>ATP</name>
        <dbReference type="ChEBI" id="CHEBI:30616"/>
    </ligand>
</feature>
<comment type="cofactor">
    <cofactor evidence="15">
        <name>Mg(2+)</name>
        <dbReference type="ChEBI" id="CHEBI:18420"/>
    </cofactor>
</comment>
<feature type="binding site" evidence="14">
    <location>
        <position position="674"/>
    </location>
    <ligand>
        <name>ATP</name>
        <dbReference type="ChEBI" id="CHEBI:30616"/>
    </ligand>
</feature>
<dbReference type="EC" id="7.6.2.1" evidence="16"/>
<feature type="binding site" evidence="15">
    <location>
        <position position="945"/>
    </location>
    <ligand>
        <name>Mg(2+)</name>
        <dbReference type="ChEBI" id="CHEBI:18420"/>
    </ligand>
</feature>
<evidence type="ECO:0000256" key="4">
    <source>
        <dbReference type="ARBA" id="ARBA00022692"/>
    </source>
</evidence>
<evidence type="ECO:0000256" key="5">
    <source>
        <dbReference type="ARBA" id="ARBA00022723"/>
    </source>
</evidence>
<organism evidence="20 21">
    <name type="scientific">Peronospora matthiolae</name>
    <dbReference type="NCBI Taxonomy" id="2874970"/>
    <lineage>
        <taxon>Eukaryota</taxon>
        <taxon>Sar</taxon>
        <taxon>Stramenopiles</taxon>
        <taxon>Oomycota</taxon>
        <taxon>Peronosporomycetes</taxon>
        <taxon>Peronosporales</taxon>
        <taxon>Peronosporaceae</taxon>
        <taxon>Peronospora</taxon>
    </lineage>
</organism>
<keyword evidence="11 16" id="KW-0472">Membrane</keyword>
<dbReference type="GO" id="GO:0000287">
    <property type="term" value="F:magnesium ion binding"/>
    <property type="evidence" value="ECO:0007669"/>
    <property type="project" value="UniProtKB-UniRule"/>
</dbReference>
<dbReference type="PANTHER" id="PTHR24092">
    <property type="entry name" value="PROBABLE PHOSPHOLIPID-TRANSPORTING ATPASE"/>
    <property type="match status" value="1"/>
</dbReference>
<dbReference type="SFLD" id="SFLDF00027">
    <property type="entry name" value="p-type_atpase"/>
    <property type="match status" value="1"/>
</dbReference>
<feature type="domain" description="P-type ATPase C-terminal" evidence="19">
    <location>
        <begin position="971"/>
        <end position="1222"/>
    </location>
</feature>
<feature type="binding site" evidence="15">
    <location>
        <position position="521"/>
    </location>
    <ligand>
        <name>Mg(2+)</name>
        <dbReference type="ChEBI" id="CHEBI:18420"/>
    </ligand>
</feature>
<feature type="compositionally biased region" description="Low complexity" evidence="17">
    <location>
        <begin position="113"/>
        <end position="122"/>
    </location>
</feature>
<dbReference type="InterPro" id="IPR044492">
    <property type="entry name" value="P_typ_ATPase_HD_dom"/>
</dbReference>
<dbReference type="Proteomes" id="UP001162060">
    <property type="component" value="Unassembled WGS sequence"/>
</dbReference>
<dbReference type="GO" id="GO:0005886">
    <property type="term" value="C:plasma membrane"/>
    <property type="evidence" value="ECO:0007669"/>
    <property type="project" value="TreeGrafter"/>
</dbReference>
<accession>A0AAV1UVF4</accession>
<feature type="compositionally biased region" description="Polar residues" evidence="17">
    <location>
        <begin position="1322"/>
        <end position="1331"/>
    </location>
</feature>
<feature type="region of interest" description="Disordered" evidence="17">
    <location>
        <begin position="1386"/>
        <end position="1406"/>
    </location>
</feature>
<dbReference type="InterPro" id="IPR018303">
    <property type="entry name" value="ATPase_P-typ_P_site"/>
</dbReference>
<dbReference type="Gene3D" id="3.40.1110.10">
    <property type="entry name" value="Calcium-transporting ATPase, cytoplasmic domain N"/>
    <property type="match status" value="1"/>
</dbReference>
<evidence type="ECO:0000256" key="13">
    <source>
        <dbReference type="PIRSR" id="PIRSR606539-1"/>
    </source>
</evidence>
<feature type="compositionally biased region" description="Basic and acidic residues" evidence="17">
    <location>
        <begin position="101"/>
        <end position="111"/>
    </location>
</feature>
<keyword evidence="7 14" id="KW-0067">ATP-binding</keyword>
<dbReference type="NCBIfam" id="TIGR01652">
    <property type="entry name" value="ATPase-Plipid"/>
    <property type="match status" value="1"/>
</dbReference>
<feature type="transmembrane region" description="Helical" evidence="16">
    <location>
        <begin position="1122"/>
        <end position="1140"/>
    </location>
</feature>
<sequence>MAAKRSTSRLFRDDHETLSADVTPVAVAVAAASDSALNSSTSGYNTLGSPALLQSPHQVRKSRGRRAVGDGDAKVVETKGRAYLSHHSSSSVSTGPTRPLRKSDGIAKDNLRTTSASPTSTTDATSALREVYFNYAPGNAPFDRCSNVVVTSKYSLVTFLPKFLKESFTKVANFFFLMVCVLQSIPSISNTYGYPTNAPVLFFVISIDAVFAVMEDLRRHASDKEANAATCHVIQDGRVLDRKWADIRVGDFLQIYNREVIPADVLVLAVAEPVGEPPSGICYVETKSLDGETNLKLRQAVAATMGSLSNAAELAHLRGVVKCERPNPHINKFAGKVEVTVGDGCGVEVVPLSVKNVLLRGCNLRNTDWVFGLVLNTGNDTKIMQSASAAPSKWSDLMLSINRMIVFLCLGLFVACAVAASCYVTWQYEIVRNTWYIQLSEAEKNRSRFVAFIQMMFYYFLLLYQVIPISLYVSMTTVKFLQSRFMAWDLEMYHAESDTPAIVRTMELNEELGQISYVFSDKTGTLTCNVMEFRRCSINGTSYGSGLTEIGRAALTRAGKPIPTEPRLDPSIEKTPFVNFVDKSLFDEMEGSAGEEQKGKILQFFEHLAVCHTVIPEKLESGEIRFSASSPDEQALVAGAAFAGFKFESRSVGTAVVDVLGKRVTYNVLDVLEFTSTRKRMSVVVRKPTGELLLYTKGADMMIYQRLRSDPAMLKLKNITRDHMEKYADDGLRTLALAVKTLDEHWFQQWKTRFDDAQGNVAELDRRKDGEQNAIDDLMEEIEEGLELIGATAIEDKLQDGVPQCLANLTRAGIKVWMLTGDKEETAINISYACSLLDNSIQQVIINATTCPDEASLRAKLSAATAEFLDNSKGMASGTEKEVSLVIDGEALEMALSPESAPHLLSFAKLCRAVICNRVSPAQKAEMVKLVRDNITTVRTLAIGDGANDVAMIQAAHVGVGISGQEGMQAVNSSDYAIAQFRYLERLLLVHGRWNYIRISKLVLYMFYKNITLVMVQYWYGYLSGASGSKLYWEIGVQLYNIVFTGLPIVVVGVLDKDLPAPFSIDYPDLYRRGPDRFFFNMYTFFRWIAAAFFESLIIFVVMTFGFNASDKAAGSESRVEFGMVAFSLTVLIVNIKIWMIADRWTVLSFSLWFGSVMAWFILASIGTQTPYIATFKVGYDEFGAFAPTARTWGYLLVLVMGCALALGRHISYNLFQRTFHPDLAQLLQESMGGSSRHKSERRLTIDHIEEQTLSMSLDDVHTTSYLSDFGHTDADIVKSQHPPRAVQTAEHEQQLPQDVANLTGTRSGPAKSGGTEHYSASVFSETISEETTWDRAPSTMLRPTPGRRPTGYAFSCDEETTLAESYIASNSLPRSDAIATAMRNSTCSSTGDASGRRCSRARIPS</sequence>
<dbReference type="SFLD" id="SFLDS00003">
    <property type="entry name" value="Haloacid_Dehalogenase"/>
    <property type="match status" value="1"/>
</dbReference>
<keyword evidence="8 15" id="KW-0460">Magnesium</keyword>
<dbReference type="InterPro" id="IPR008250">
    <property type="entry name" value="ATPase_P-typ_transduc_dom_A_sf"/>
</dbReference>
<evidence type="ECO:0000313" key="21">
    <source>
        <dbReference type="Proteomes" id="UP001162060"/>
    </source>
</evidence>
<dbReference type="FunFam" id="3.40.50.1000:FF:000080">
    <property type="entry name" value="Phospholipid-transporting ATPase"/>
    <property type="match status" value="1"/>
</dbReference>
<dbReference type="InterPro" id="IPR006539">
    <property type="entry name" value="P-type_ATPase_IV"/>
</dbReference>
<dbReference type="Pfam" id="PF13246">
    <property type="entry name" value="Cation_ATPase"/>
    <property type="match status" value="1"/>
</dbReference>
<dbReference type="SFLD" id="SFLDG00002">
    <property type="entry name" value="C1.7:_P-type_atpase_like"/>
    <property type="match status" value="1"/>
</dbReference>
<dbReference type="GO" id="GO:0016887">
    <property type="term" value="F:ATP hydrolysis activity"/>
    <property type="evidence" value="ECO:0007669"/>
    <property type="project" value="InterPro"/>
</dbReference>
<evidence type="ECO:0000256" key="8">
    <source>
        <dbReference type="ARBA" id="ARBA00022842"/>
    </source>
</evidence>
<feature type="region of interest" description="Disordered" evidence="17">
    <location>
        <begin position="83"/>
        <end position="122"/>
    </location>
</feature>
<feature type="binding site" evidence="14">
    <location>
        <position position="948"/>
    </location>
    <ligand>
        <name>ATP</name>
        <dbReference type="ChEBI" id="CHEBI:30616"/>
    </ligand>
</feature>
<feature type="binding site" evidence="14">
    <location>
        <position position="697"/>
    </location>
    <ligand>
        <name>ATP</name>
        <dbReference type="ChEBI" id="CHEBI:30616"/>
    </ligand>
</feature>
<dbReference type="InterPro" id="IPR032631">
    <property type="entry name" value="P-type_ATPase_N"/>
</dbReference>
<feature type="binding site" evidence="14">
    <location>
        <position position="949"/>
    </location>
    <ligand>
        <name>ATP</name>
        <dbReference type="ChEBI" id="CHEBI:30616"/>
    </ligand>
</feature>
<dbReference type="Gene3D" id="3.40.50.1000">
    <property type="entry name" value="HAD superfamily/HAD-like"/>
    <property type="match status" value="1"/>
</dbReference>
<dbReference type="GO" id="GO:0045332">
    <property type="term" value="P:phospholipid translocation"/>
    <property type="evidence" value="ECO:0007669"/>
    <property type="project" value="TreeGrafter"/>
</dbReference>
<dbReference type="InterPro" id="IPR023299">
    <property type="entry name" value="ATPase_P-typ_cyto_dom_N"/>
</dbReference>
<evidence type="ECO:0000256" key="6">
    <source>
        <dbReference type="ARBA" id="ARBA00022741"/>
    </source>
</evidence>
<keyword evidence="9 16" id="KW-1278">Translocase</keyword>
<protein>
    <recommendedName>
        <fullName evidence="16">Phospholipid-transporting ATPase</fullName>
        <ecNumber evidence="16">7.6.2.1</ecNumber>
    </recommendedName>
</protein>
<dbReference type="SUPFAM" id="SSF81665">
    <property type="entry name" value="Calcium ATPase, transmembrane domain M"/>
    <property type="match status" value="1"/>
</dbReference>
<evidence type="ECO:0000256" key="3">
    <source>
        <dbReference type="ARBA" id="ARBA00022448"/>
    </source>
</evidence>
<evidence type="ECO:0000256" key="2">
    <source>
        <dbReference type="ARBA" id="ARBA00008109"/>
    </source>
</evidence>
<evidence type="ECO:0000256" key="10">
    <source>
        <dbReference type="ARBA" id="ARBA00022989"/>
    </source>
</evidence>
<dbReference type="Pfam" id="PF16209">
    <property type="entry name" value="PhoLip_ATPase_N"/>
    <property type="match status" value="1"/>
</dbReference>
<feature type="binding site" evidence="14">
    <location>
        <position position="918"/>
    </location>
    <ligand>
        <name>ATP</name>
        <dbReference type="ChEBI" id="CHEBI:30616"/>
    </ligand>
</feature>
<feature type="binding site" evidence="14">
    <location>
        <position position="821"/>
    </location>
    <ligand>
        <name>ATP</name>
        <dbReference type="ChEBI" id="CHEBI:30616"/>
    </ligand>
</feature>
<dbReference type="InterPro" id="IPR023214">
    <property type="entry name" value="HAD_sf"/>
</dbReference>
<feature type="binding site" evidence="14">
    <location>
        <position position="633"/>
    </location>
    <ligand>
        <name>ATP</name>
        <dbReference type="ChEBI" id="CHEBI:30616"/>
    </ligand>
</feature>
<evidence type="ECO:0000256" key="17">
    <source>
        <dbReference type="SAM" id="MobiDB-lite"/>
    </source>
</evidence>
<evidence type="ECO:0000256" key="1">
    <source>
        <dbReference type="ARBA" id="ARBA00004127"/>
    </source>
</evidence>
<feature type="domain" description="P-type ATPase N-terminal" evidence="18">
    <location>
        <begin position="131"/>
        <end position="196"/>
    </location>
</feature>
<feature type="transmembrane region" description="Helical" evidence="16">
    <location>
        <begin position="1193"/>
        <end position="1211"/>
    </location>
</feature>
<dbReference type="InterPro" id="IPR036412">
    <property type="entry name" value="HAD-like_sf"/>
</dbReference>
<feature type="binding site" evidence="14">
    <location>
        <position position="522"/>
    </location>
    <ligand>
        <name>ATP</name>
        <dbReference type="ChEBI" id="CHEBI:30616"/>
    </ligand>
</feature>
<comment type="catalytic activity">
    <reaction evidence="12 16">
        <text>ATP + H2O + phospholipidSide 1 = ADP + phosphate + phospholipidSide 2.</text>
        <dbReference type="EC" id="7.6.2.1"/>
    </reaction>
</comment>
<dbReference type="SUPFAM" id="SSF81653">
    <property type="entry name" value="Calcium ATPase, transduction domain A"/>
    <property type="match status" value="1"/>
</dbReference>
<feature type="transmembrane region" description="Helical" evidence="16">
    <location>
        <begin position="1152"/>
        <end position="1173"/>
    </location>
</feature>
<evidence type="ECO:0000256" key="16">
    <source>
        <dbReference type="RuleBase" id="RU362033"/>
    </source>
</evidence>
<feature type="binding site" evidence="14">
    <location>
        <position position="822"/>
    </location>
    <ligand>
        <name>ATP</name>
        <dbReference type="ChEBI" id="CHEBI:30616"/>
    </ligand>
</feature>
<evidence type="ECO:0000256" key="12">
    <source>
        <dbReference type="ARBA" id="ARBA00034036"/>
    </source>
</evidence>
<evidence type="ECO:0000313" key="20">
    <source>
        <dbReference type="EMBL" id="CAK7937622.1"/>
    </source>
</evidence>
<dbReference type="SUPFAM" id="SSF56784">
    <property type="entry name" value="HAD-like"/>
    <property type="match status" value="1"/>
</dbReference>
<dbReference type="GO" id="GO:0140326">
    <property type="term" value="F:ATPase-coupled intramembrane lipid transporter activity"/>
    <property type="evidence" value="ECO:0007669"/>
    <property type="project" value="UniProtKB-EC"/>
</dbReference>
<dbReference type="GO" id="GO:0012505">
    <property type="term" value="C:endomembrane system"/>
    <property type="evidence" value="ECO:0007669"/>
    <property type="project" value="UniProtKB-SubCell"/>
</dbReference>
<keyword evidence="3" id="KW-0813">Transport</keyword>
<feature type="binding site" evidence="14">
    <location>
        <position position="733"/>
    </location>
    <ligand>
        <name>ATP</name>
        <dbReference type="ChEBI" id="CHEBI:30616"/>
    </ligand>
</feature>
<feature type="transmembrane region" description="Helical" evidence="16">
    <location>
        <begin position="405"/>
        <end position="426"/>
    </location>
</feature>
<feature type="compositionally biased region" description="Polar residues" evidence="17">
    <location>
        <begin position="1295"/>
        <end position="1307"/>
    </location>
</feature>
<dbReference type="SUPFAM" id="SSF81660">
    <property type="entry name" value="Metal cation-transporting ATPase, ATP-binding domain N"/>
    <property type="match status" value="1"/>
</dbReference>
<keyword evidence="6 14" id="KW-0547">Nucleotide-binding</keyword>
<feature type="transmembrane region" description="Helical" evidence="16">
    <location>
        <begin position="1032"/>
        <end position="1055"/>
    </location>
</feature>
<dbReference type="FunFam" id="3.40.1110.10:FF:000231">
    <property type="entry name" value="Phospholipid-transporting ATPase"/>
    <property type="match status" value="1"/>
</dbReference>
<evidence type="ECO:0000259" key="18">
    <source>
        <dbReference type="Pfam" id="PF16209"/>
    </source>
</evidence>
<proteinExistence type="inferred from homology"/>
<feature type="binding site" evidence="15">
    <location>
        <position position="523"/>
    </location>
    <ligand>
        <name>Mg(2+)</name>
        <dbReference type="ChEBI" id="CHEBI:18420"/>
    </ligand>
</feature>
<comment type="similarity">
    <text evidence="2 16">Belongs to the cation transport ATPase (P-type) (TC 3.A.3) family. Type IV subfamily.</text>
</comment>
<dbReference type="Gene3D" id="2.70.150.10">
    <property type="entry name" value="Calcium-transporting ATPase, cytoplasmic transduction domain A"/>
    <property type="match status" value="1"/>
</dbReference>
<dbReference type="NCBIfam" id="TIGR01494">
    <property type="entry name" value="ATPase_P-type"/>
    <property type="match status" value="1"/>
</dbReference>
<keyword evidence="10 16" id="KW-1133">Transmembrane helix</keyword>
<comment type="subcellular location">
    <subcellularLocation>
        <location evidence="1">Endomembrane system</location>
        <topology evidence="1">Multi-pass membrane protein</topology>
    </subcellularLocation>
    <subcellularLocation>
        <location evidence="16">Membrane</location>
        <topology evidence="16">Multi-pass membrane protein</topology>
    </subcellularLocation>
</comment>